<evidence type="ECO:0000256" key="1">
    <source>
        <dbReference type="ARBA" id="ARBA00004442"/>
    </source>
</evidence>
<evidence type="ECO:0000313" key="7">
    <source>
        <dbReference type="EMBL" id="GAA4309333.1"/>
    </source>
</evidence>
<accession>A0ABP8FRL2</accession>
<feature type="region of interest" description="Disordered" evidence="4">
    <location>
        <begin position="283"/>
        <end position="305"/>
    </location>
</feature>
<gene>
    <name evidence="7" type="ORF">GCM10023143_17250</name>
    <name evidence="8" type="ORF">GCM10023143_17920</name>
</gene>
<dbReference type="InterPro" id="IPR012910">
    <property type="entry name" value="Plug_dom"/>
</dbReference>
<dbReference type="InterPro" id="IPR041700">
    <property type="entry name" value="OMP_b-brl_3"/>
</dbReference>
<protein>
    <submittedName>
        <fullName evidence="7">Outer membrane beta-barrel family protein</fullName>
    </submittedName>
</protein>
<name>A0ABP8FRL2_9BACT</name>
<comment type="subcellular location">
    <subcellularLocation>
        <location evidence="1">Cell outer membrane</location>
    </subcellularLocation>
</comment>
<dbReference type="Gene3D" id="2.60.40.1120">
    <property type="entry name" value="Carboxypeptidase-like, regulatory domain"/>
    <property type="match status" value="1"/>
</dbReference>
<dbReference type="EMBL" id="BAABFN010000002">
    <property type="protein sequence ID" value="GAA4309333.1"/>
    <property type="molecule type" value="Genomic_DNA"/>
</dbReference>
<evidence type="ECO:0000256" key="3">
    <source>
        <dbReference type="ARBA" id="ARBA00023237"/>
    </source>
</evidence>
<dbReference type="SUPFAM" id="SSF56935">
    <property type="entry name" value="Porins"/>
    <property type="match status" value="1"/>
</dbReference>
<reference evidence="9" key="2">
    <citation type="journal article" date="2019" name="Int. J. Syst. Evol. Microbiol.">
        <title>The Global Catalogue of Microorganisms (GCM) 10K type strain sequencing project: providing services to taxonomists for standard genome sequencing and annotation.</title>
        <authorList>
            <consortium name="The Broad Institute Genomics Platform"/>
            <consortium name="The Broad Institute Genome Sequencing Center for Infectious Disease"/>
            <person name="Wu L."/>
            <person name="Ma J."/>
        </authorList>
    </citation>
    <scope>NUCLEOTIDE SEQUENCE [LARGE SCALE GENOMIC DNA]</scope>
    <source>
        <strain evidence="9">JCM 17664</strain>
    </source>
</reference>
<organism evidence="7 9">
    <name type="scientific">Compostibacter hankyongensis</name>
    <dbReference type="NCBI Taxonomy" id="1007089"/>
    <lineage>
        <taxon>Bacteria</taxon>
        <taxon>Pseudomonadati</taxon>
        <taxon>Bacteroidota</taxon>
        <taxon>Chitinophagia</taxon>
        <taxon>Chitinophagales</taxon>
        <taxon>Chitinophagaceae</taxon>
        <taxon>Compostibacter</taxon>
    </lineage>
</organism>
<reference evidence="7" key="1">
    <citation type="journal article" date="2014" name="Int. J. Syst. Evol. Microbiol.">
        <title>Complete genome of a new Firmicutes species belonging to the dominant human colonic microbiota ('Ruminococcus bicirculans') reveals two chromosomes and a selective capacity to utilize plant glucans.</title>
        <authorList>
            <consortium name="NISC Comparative Sequencing Program"/>
            <person name="Wegmann U."/>
            <person name="Louis P."/>
            <person name="Goesmann A."/>
            <person name="Henrissat B."/>
            <person name="Duncan S.H."/>
            <person name="Flint H.J."/>
        </authorList>
    </citation>
    <scope>NUCLEOTIDE SEQUENCE</scope>
    <source>
        <strain evidence="7">JCM 17664</strain>
    </source>
</reference>
<evidence type="ECO:0000259" key="5">
    <source>
        <dbReference type="Pfam" id="PF07715"/>
    </source>
</evidence>
<evidence type="ECO:0000256" key="4">
    <source>
        <dbReference type="SAM" id="MobiDB-lite"/>
    </source>
</evidence>
<dbReference type="Gene3D" id="2.40.170.20">
    <property type="entry name" value="TonB-dependent receptor, beta-barrel domain"/>
    <property type="match status" value="1"/>
</dbReference>
<keyword evidence="2" id="KW-0472">Membrane</keyword>
<dbReference type="Pfam" id="PF07715">
    <property type="entry name" value="Plug"/>
    <property type="match status" value="1"/>
</dbReference>
<dbReference type="SUPFAM" id="SSF49464">
    <property type="entry name" value="Carboxypeptidase regulatory domain-like"/>
    <property type="match status" value="1"/>
</dbReference>
<comment type="caution">
    <text evidence="7">The sequence shown here is derived from an EMBL/GenBank/DDBJ whole genome shotgun (WGS) entry which is preliminary data.</text>
</comment>
<dbReference type="PANTHER" id="PTHR40980">
    <property type="entry name" value="PLUG DOMAIN-CONTAINING PROTEIN"/>
    <property type="match status" value="1"/>
</dbReference>
<evidence type="ECO:0000259" key="6">
    <source>
        <dbReference type="Pfam" id="PF14905"/>
    </source>
</evidence>
<dbReference type="Gene3D" id="2.170.130.10">
    <property type="entry name" value="TonB-dependent receptor, plug domain"/>
    <property type="match status" value="1"/>
</dbReference>
<dbReference type="Pfam" id="PF13715">
    <property type="entry name" value="CarbopepD_reg_2"/>
    <property type="match status" value="1"/>
</dbReference>
<feature type="domain" description="Outer membrane protein beta-barrel" evidence="6">
    <location>
        <begin position="380"/>
        <end position="792"/>
    </location>
</feature>
<evidence type="ECO:0000256" key="2">
    <source>
        <dbReference type="ARBA" id="ARBA00023136"/>
    </source>
</evidence>
<dbReference type="RefSeq" id="WP_344978292.1">
    <property type="nucleotide sequence ID" value="NZ_BAABFN010000002.1"/>
</dbReference>
<dbReference type="PANTHER" id="PTHR40980:SF4">
    <property type="entry name" value="TONB-DEPENDENT RECEPTOR-LIKE BETA-BARREL DOMAIN-CONTAINING PROTEIN"/>
    <property type="match status" value="1"/>
</dbReference>
<keyword evidence="9" id="KW-1185">Reference proteome</keyword>
<feature type="region of interest" description="Disordered" evidence="4">
    <location>
        <begin position="806"/>
        <end position="829"/>
    </location>
</feature>
<dbReference type="InterPro" id="IPR037066">
    <property type="entry name" value="Plug_dom_sf"/>
</dbReference>
<feature type="domain" description="TonB-dependent receptor plug" evidence="5">
    <location>
        <begin position="157"/>
        <end position="228"/>
    </location>
</feature>
<sequence length="829" mass="92538">MRERKIFLVVIGLWLLCPFVLKAQQPGGPGGGAQNGHAYGKVFDAKSGKPVGFATVGILRAADSGTVTGVLSKENGSFDVEKLAPGKYLLRINFVGYDPLYKSFSITPQSSDRDLGNLKISQSTHTLEETVVTADKSAFNLAIDKKVFNVEKSLVSKGGTATDALRQVPTVNVDVDGNVTLRNGTPTIFVDGRESPLTLDQIPSDEIQDIEIITNPSAKYDASGMSGIINVILKKDRKPGINGMVMGGLSNQPEYNGGASLNIYKKPFNLSLNYFANYRKRTHKGTTSRQNLSDGSFLDQKSDETGKGPFQVGRIGLDYFMDNRNTFNIQGAIGGGNNTSDGMQYNTYSGSGKVPDSSSIRDTREDRTFHFLSGELNYTHDFVKEKEQLTAQASIRRFKGPGSGTYQTTYFGEEGEQLRDPFLQQYESGGSATLYDFQSDYTNPLRNGKAKLEAGVRARISDSRNYSTMNNYDDNGKEYVKDPLASYDYKFQQRTYAAYLNYADKFGKFGYQAGLRFEQYENEGRMLDSNYSFSYSKPGFFPSLFLTQQLGQNENQQLQLNYSRRIERPDFWQLSPRIDYEDPQNLRQGNPELLPEYTNSFEFSYNNVFGSTNLLATLYFRNTNNLITSYVIPISKDTLLSTYVNANTSNTYGAEITLKTALTNWWDVTANVNVFQTDIDASKIQSNLSNSGFSGFGKLNSETRLPKNFVVQLTGEYEAPRVIPQGKIRGNGSMDIALRKDFLKNRAASLTLSLSDIFNTEQRFTHTVSEGYFIQDATRKRMSRVFKINFSYRFGKQDVGLFKRKAKTKSQQGGGDNNMMMDQGGGDMN</sequence>
<proteinExistence type="predicted"/>
<evidence type="ECO:0000313" key="8">
    <source>
        <dbReference type="EMBL" id="GAA4309804.1"/>
    </source>
</evidence>
<dbReference type="Proteomes" id="UP001501207">
    <property type="component" value="Unassembled WGS sequence"/>
</dbReference>
<dbReference type="EMBL" id="BAABFN010000003">
    <property type="protein sequence ID" value="GAA4309804.1"/>
    <property type="molecule type" value="Genomic_DNA"/>
</dbReference>
<dbReference type="InterPro" id="IPR036942">
    <property type="entry name" value="Beta-barrel_TonB_sf"/>
</dbReference>
<dbReference type="Pfam" id="PF14905">
    <property type="entry name" value="OMP_b-brl_3"/>
    <property type="match status" value="1"/>
</dbReference>
<evidence type="ECO:0000313" key="9">
    <source>
        <dbReference type="Proteomes" id="UP001501207"/>
    </source>
</evidence>
<keyword evidence="3" id="KW-0998">Cell outer membrane</keyword>
<dbReference type="InterPro" id="IPR008969">
    <property type="entry name" value="CarboxyPept-like_regulatory"/>
</dbReference>
<reference evidence="7" key="3">
    <citation type="submission" date="2023-12" db="EMBL/GenBank/DDBJ databases">
        <authorList>
            <person name="Sun Q."/>
            <person name="Inoue M."/>
        </authorList>
    </citation>
    <scope>NUCLEOTIDE SEQUENCE</scope>
    <source>
        <strain evidence="7">JCM 17664</strain>
    </source>
</reference>